<keyword evidence="2" id="KW-0472">Membrane</keyword>
<keyword evidence="2" id="KW-0812">Transmembrane</keyword>
<keyword evidence="4" id="KW-1185">Reference proteome</keyword>
<feature type="region of interest" description="Disordered" evidence="1">
    <location>
        <begin position="32"/>
        <end position="95"/>
    </location>
</feature>
<reference evidence="3 4" key="2">
    <citation type="submission" date="2018-11" db="EMBL/GenBank/DDBJ databases">
        <authorList>
            <consortium name="Pathogen Informatics"/>
        </authorList>
    </citation>
    <scope>NUCLEOTIDE SEQUENCE [LARGE SCALE GENOMIC DNA]</scope>
</reference>
<dbReference type="STRING" id="102285.A0A0R3TVG9"/>
<gene>
    <name evidence="3" type="ORF">HNAJ_LOCUS11806</name>
</gene>
<evidence type="ECO:0000313" key="4">
    <source>
        <dbReference type="Proteomes" id="UP000278807"/>
    </source>
</evidence>
<dbReference type="GO" id="GO:0005886">
    <property type="term" value="C:plasma membrane"/>
    <property type="evidence" value="ECO:0007669"/>
    <property type="project" value="TreeGrafter"/>
</dbReference>
<feature type="compositionally biased region" description="Basic residues" evidence="1">
    <location>
        <begin position="41"/>
        <end position="55"/>
    </location>
</feature>
<dbReference type="OrthoDB" id="301415at2759"/>
<feature type="transmembrane region" description="Helical" evidence="2">
    <location>
        <begin position="312"/>
        <end position="340"/>
    </location>
</feature>
<dbReference type="PANTHER" id="PTHR13800:SF1">
    <property type="entry name" value="TRANSIENT RECEPTOR POTENTIAL CATION CHANNEL TRPM"/>
    <property type="match status" value="1"/>
</dbReference>
<dbReference type="InterPro" id="IPR050927">
    <property type="entry name" value="TRPM"/>
</dbReference>
<dbReference type="EMBL" id="UZAE01013803">
    <property type="protein sequence ID" value="VDO11400.1"/>
    <property type="molecule type" value="Genomic_DNA"/>
</dbReference>
<name>A0A0R3TVG9_RODNA</name>
<feature type="compositionally biased region" description="Low complexity" evidence="1">
    <location>
        <begin position="509"/>
        <end position="533"/>
    </location>
</feature>
<evidence type="ECO:0000313" key="3">
    <source>
        <dbReference type="EMBL" id="VDO11400.1"/>
    </source>
</evidence>
<evidence type="ECO:0000256" key="1">
    <source>
        <dbReference type="SAM" id="MobiDB-lite"/>
    </source>
</evidence>
<keyword evidence="2" id="KW-1133">Transmembrane helix</keyword>
<sequence length="563" mass="65071">MTNSTYRWAGFKSSALQHQHRRAEVTFENPTIQISQPAPKVHFHHRKRHRHRRRRSMNDLTPLPNGDLQQHHQVSSSDIQTTDFRRKQHRHQTEEAKIVPDNKIRASMCSLPTDRVSHKRATSFSGAAQITGTAAYISSAADYLGNAGDPGSPQDALPPPEPHHHQLSWRKKVYEFFSAPVTRFYLHVLLYVVFLLMFICYSLVTVPYASLNGLEIYIYLHIITYYIDKFREVNLSPGISYWQKLRVSLTSFWNIYDFILSFFSVIGVIVRLIGLQNRMLFLWGRNILVCCCLFWNMRFLELMQIWHFSGPYIYLIVKMVRAMIPMLSLLFIPLVAFGTLREGIMVMNRTSLSLEAFKNVLLEPYFMLYGEVYAPEIDPKDWGVNLTETPLYEMVPTMDVIYLLYSIVLMLSVIIAVFNSIYSAELAQSELIYKYLRYSIITEYESRPLLPPPFVVFSWIYAAFRAAYKHCKTSPRCKKCRQICRRCRRCCKRSKKWVQRRLKYRYRSKSASSRSSSSSSSSSTSSSTRSSSSPGNSFDIGHIFAPRTAISSGGQQSDALSKS</sequence>
<dbReference type="GO" id="GO:0005261">
    <property type="term" value="F:monoatomic cation channel activity"/>
    <property type="evidence" value="ECO:0007669"/>
    <property type="project" value="TreeGrafter"/>
</dbReference>
<feature type="transmembrane region" description="Helical" evidence="2">
    <location>
        <begin position="280"/>
        <end position="300"/>
    </location>
</feature>
<protein>
    <submittedName>
        <fullName evidence="5">Ion_trans domain-containing protein</fullName>
    </submittedName>
</protein>
<feature type="region of interest" description="Disordered" evidence="1">
    <location>
        <begin position="508"/>
        <end position="541"/>
    </location>
</feature>
<proteinExistence type="predicted"/>
<dbReference type="AlphaFoldDB" id="A0A0R3TVG9"/>
<accession>A0A0R3TVG9</accession>
<dbReference type="GO" id="GO:0030001">
    <property type="term" value="P:metal ion transport"/>
    <property type="evidence" value="ECO:0007669"/>
    <property type="project" value="TreeGrafter"/>
</dbReference>
<feature type="transmembrane region" description="Helical" evidence="2">
    <location>
        <begin position="449"/>
        <end position="468"/>
    </location>
</feature>
<dbReference type="PANTHER" id="PTHR13800">
    <property type="entry name" value="TRANSIENT RECEPTOR POTENTIAL CATION CHANNEL, SUBFAMILY M, MEMBER 6"/>
    <property type="match status" value="1"/>
</dbReference>
<evidence type="ECO:0000256" key="2">
    <source>
        <dbReference type="SAM" id="Phobius"/>
    </source>
</evidence>
<feature type="transmembrane region" description="Helical" evidence="2">
    <location>
        <begin position="400"/>
        <end position="422"/>
    </location>
</feature>
<reference evidence="5" key="1">
    <citation type="submission" date="2017-02" db="UniProtKB">
        <authorList>
            <consortium name="WormBaseParasite"/>
        </authorList>
    </citation>
    <scope>IDENTIFICATION</scope>
</reference>
<organism evidence="5">
    <name type="scientific">Rodentolepis nana</name>
    <name type="common">Dwarf tapeworm</name>
    <name type="synonym">Hymenolepis nana</name>
    <dbReference type="NCBI Taxonomy" id="102285"/>
    <lineage>
        <taxon>Eukaryota</taxon>
        <taxon>Metazoa</taxon>
        <taxon>Spiralia</taxon>
        <taxon>Lophotrochozoa</taxon>
        <taxon>Platyhelminthes</taxon>
        <taxon>Cestoda</taxon>
        <taxon>Eucestoda</taxon>
        <taxon>Cyclophyllidea</taxon>
        <taxon>Hymenolepididae</taxon>
        <taxon>Rodentolepis</taxon>
    </lineage>
</organism>
<dbReference type="WBParaSite" id="HNAJ_0001181701-mRNA-1">
    <property type="protein sequence ID" value="HNAJ_0001181701-mRNA-1"/>
    <property type="gene ID" value="HNAJ_0001181701"/>
</dbReference>
<feature type="transmembrane region" description="Helical" evidence="2">
    <location>
        <begin position="253"/>
        <end position="273"/>
    </location>
</feature>
<feature type="transmembrane region" description="Helical" evidence="2">
    <location>
        <begin position="184"/>
        <end position="204"/>
    </location>
</feature>
<dbReference type="Proteomes" id="UP000278807">
    <property type="component" value="Unassembled WGS sequence"/>
</dbReference>
<feature type="compositionally biased region" description="Polar residues" evidence="1">
    <location>
        <begin position="67"/>
        <end position="82"/>
    </location>
</feature>
<evidence type="ECO:0000313" key="5">
    <source>
        <dbReference type="WBParaSite" id="HNAJ_0001181701-mRNA-1"/>
    </source>
</evidence>